<dbReference type="RefSeq" id="XP_058333832.1">
    <property type="nucleotide sequence ID" value="XM_058470691.1"/>
</dbReference>
<reference evidence="2" key="1">
    <citation type="submission" date="2022-11" db="EMBL/GenBank/DDBJ databases">
        <authorList>
            <person name="Petersen C."/>
        </authorList>
    </citation>
    <scope>NUCLEOTIDE SEQUENCE</scope>
    <source>
        <strain evidence="2">IBT 19713</strain>
    </source>
</reference>
<dbReference type="Gene3D" id="3.60.15.10">
    <property type="entry name" value="Ribonuclease Z/Hydroxyacylglutathione hydrolase-like"/>
    <property type="match status" value="1"/>
</dbReference>
<name>A0A9W9TWI6_9EURO</name>
<reference evidence="2" key="2">
    <citation type="journal article" date="2023" name="IMA Fungus">
        <title>Comparative genomic study of the Penicillium genus elucidates a diverse pangenome and 15 lateral gene transfer events.</title>
        <authorList>
            <person name="Petersen C."/>
            <person name="Sorensen T."/>
            <person name="Nielsen M.R."/>
            <person name="Sondergaard T.E."/>
            <person name="Sorensen J.L."/>
            <person name="Fitzpatrick D.A."/>
            <person name="Frisvad J.C."/>
            <person name="Nielsen K.L."/>
        </authorList>
    </citation>
    <scope>NUCLEOTIDE SEQUENCE</scope>
    <source>
        <strain evidence="2">IBT 19713</strain>
    </source>
</reference>
<dbReference type="EMBL" id="JAPQKS010000002">
    <property type="protein sequence ID" value="KAJ5246411.1"/>
    <property type="molecule type" value="Genomic_DNA"/>
</dbReference>
<evidence type="ECO:0000256" key="1">
    <source>
        <dbReference type="SAM" id="MobiDB-lite"/>
    </source>
</evidence>
<evidence type="ECO:0000313" key="3">
    <source>
        <dbReference type="Proteomes" id="UP001150941"/>
    </source>
</evidence>
<gene>
    <name evidence="2" type="ORF">N7468_001394</name>
</gene>
<organism evidence="2 3">
    <name type="scientific">Penicillium chermesinum</name>
    <dbReference type="NCBI Taxonomy" id="63820"/>
    <lineage>
        <taxon>Eukaryota</taxon>
        <taxon>Fungi</taxon>
        <taxon>Dikarya</taxon>
        <taxon>Ascomycota</taxon>
        <taxon>Pezizomycotina</taxon>
        <taxon>Eurotiomycetes</taxon>
        <taxon>Eurotiomycetidae</taxon>
        <taxon>Eurotiales</taxon>
        <taxon>Aspergillaceae</taxon>
        <taxon>Penicillium</taxon>
    </lineage>
</organism>
<proteinExistence type="predicted"/>
<evidence type="ECO:0000313" key="2">
    <source>
        <dbReference type="EMBL" id="KAJ5246411.1"/>
    </source>
</evidence>
<dbReference type="AlphaFoldDB" id="A0A9W9TWI6"/>
<keyword evidence="3" id="KW-1185">Reference proteome</keyword>
<sequence length="92" mass="10521">MFLATSVWLSTEERTKTSLQLISIPGDATYGMDVLDKEEPDGMNDDPQRALQTLRKIEKFARDREVIVLPSHGRNTPRLLDEKPIYRPSYAS</sequence>
<dbReference type="OrthoDB" id="10250730at2759"/>
<protein>
    <submittedName>
        <fullName evidence="2">Uncharacterized protein</fullName>
    </submittedName>
</protein>
<accession>A0A9W9TWI6</accession>
<comment type="caution">
    <text evidence="2">The sequence shown here is derived from an EMBL/GenBank/DDBJ whole genome shotgun (WGS) entry which is preliminary data.</text>
</comment>
<dbReference type="Proteomes" id="UP001150941">
    <property type="component" value="Unassembled WGS sequence"/>
</dbReference>
<dbReference type="GeneID" id="83197994"/>
<dbReference type="InterPro" id="IPR036866">
    <property type="entry name" value="RibonucZ/Hydroxyglut_hydro"/>
</dbReference>
<feature type="region of interest" description="Disordered" evidence="1">
    <location>
        <begin position="73"/>
        <end position="92"/>
    </location>
</feature>